<evidence type="ECO:0000256" key="11">
    <source>
        <dbReference type="SAM" id="Phobius"/>
    </source>
</evidence>
<keyword evidence="9 11" id="KW-0472">Membrane</keyword>
<proteinExistence type="predicted"/>
<dbReference type="Pfam" id="PF05208">
    <property type="entry name" value="ALG3"/>
    <property type="match status" value="1"/>
</dbReference>
<evidence type="ECO:0000256" key="2">
    <source>
        <dbReference type="ARBA" id="ARBA00004922"/>
    </source>
</evidence>
<keyword evidence="8 11" id="KW-1133">Transmembrane helix</keyword>
<dbReference type="EMBL" id="UYYF01000079">
    <property type="protein sequence ID" value="VDM95995.1"/>
    <property type="molecule type" value="Genomic_DNA"/>
</dbReference>
<comment type="subcellular location">
    <subcellularLocation>
        <location evidence="1">Endoplasmic reticulum membrane</location>
        <topology evidence="1">Multi-pass membrane protein</topology>
    </subcellularLocation>
</comment>
<evidence type="ECO:0000256" key="10">
    <source>
        <dbReference type="ARBA" id="ARBA00049506"/>
    </source>
</evidence>
<evidence type="ECO:0000256" key="3">
    <source>
        <dbReference type="ARBA" id="ARBA00011964"/>
    </source>
</evidence>
<dbReference type="OrthoDB" id="20028at2759"/>
<dbReference type="AlphaFoldDB" id="A0A0N5CL71"/>
<evidence type="ECO:0000313" key="13">
    <source>
        <dbReference type="Proteomes" id="UP000276776"/>
    </source>
</evidence>
<keyword evidence="4" id="KW-0328">Glycosyltransferase</keyword>
<evidence type="ECO:0000256" key="6">
    <source>
        <dbReference type="ARBA" id="ARBA00022692"/>
    </source>
</evidence>
<dbReference type="WBParaSite" id="TCLT_0000085001-mRNA-1">
    <property type="protein sequence ID" value="TCLT_0000085001-mRNA-1"/>
    <property type="gene ID" value="TCLT_0000085001"/>
</dbReference>
<dbReference type="PANTHER" id="PTHR12646:SF0">
    <property type="entry name" value="DOL-P-MAN:MAN(5)GLCNAC(2)-PP-DOL ALPHA-1,3-MANNOSYLTRANSFERASE"/>
    <property type="match status" value="1"/>
</dbReference>
<evidence type="ECO:0000256" key="7">
    <source>
        <dbReference type="ARBA" id="ARBA00022824"/>
    </source>
</evidence>
<organism evidence="14">
    <name type="scientific">Thelazia callipaeda</name>
    <name type="common">Oriental eyeworm</name>
    <name type="synonym">Parasitic nematode</name>
    <dbReference type="NCBI Taxonomy" id="103827"/>
    <lineage>
        <taxon>Eukaryota</taxon>
        <taxon>Metazoa</taxon>
        <taxon>Ecdysozoa</taxon>
        <taxon>Nematoda</taxon>
        <taxon>Chromadorea</taxon>
        <taxon>Rhabditida</taxon>
        <taxon>Spirurina</taxon>
        <taxon>Spiruromorpha</taxon>
        <taxon>Thelazioidea</taxon>
        <taxon>Thelaziidae</taxon>
        <taxon>Thelazia</taxon>
    </lineage>
</organism>
<protein>
    <recommendedName>
        <fullName evidence="3">dolichyl-P-Man:Man5GlcNAc2-PP-dolichol alpha-1,3-mannosyltransferase</fullName>
        <ecNumber evidence="3">2.4.1.258</ecNumber>
    </recommendedName>
</protein>
<comment type="catalytic activity">
    <reaction evidence="10">
        <text>an alpha-D-Man-(1-&gt;2)-alpha-D-Man-(1-&gt;2)-alpha-D-Man-(1-&gt;3)-[alpha-D-Man-(1-&gt;6)]-beta-D-Man-(1-&gt;4)-beta-D-GlcNAc-(1-&gt;4)-alpha-D-GlcNAc-diphospho-di-trans,poly-cis-dolichol + a di-trans,poly-cis-dolichyl beta-D-mannosyl phosphate = an alpha-D-Man-(1-&gt;2)-alpha-D-Man-(1-&gt;2)-alpha-D-Man-(1-&gt;3)-[alpha-D-Man-(1-&gt;3)-alpha-D-Man-(1-&gt;6)]-beta-D-Man-(1-&gt;4)-beta-D-GlcNAc-(1-&gt;4)-alpha-D-GlcNAc-diphospho-di-trans,poly-cis-dolichol + a di-trans,poly-cis-dolichyl phosphate + H(+)</text>
        <dbReference type="Rhea" id="RHEA:29527"/>
        <dbReference type="Rhea" id="RHEA-COMP:19498"/>
        <dbReference type="Rhea" id="RHEA-COMP:19501"/>
        <dbReference type="Rhea" id="RHEA-COMP:19516"/>
        <dbReference type="Rhea" id="RHEA-COMP:19517"/>
        <dbReference type="ChEBI" id="CHEBI:15378"/>
        <dbReference type="ChEBI" id="CHEBI:57683"/>
        <dbReference type="ChEBI" id="CHEBI:58211"/>
        <dbReference type="ChEBI" id="CHEBI:132515"/>
        <dbReference type="ChEBI" id="CHEBI:132516"/>
        <dbReference type="EC" id="2.4.1.258"/>
    </reaction>
    <physiologicalReaction direction="left-to-right" evidence="10">
        <dbReference type="Rhea" id="RHEA:29528"/>
    </physiologicalReaction>
</comment>
<feature type="transmembrane region" description="Helical" evidence="11">
    <location>
        <begin position="38"/>
        <end position="63"/>
    </location>
</feature>
<name>A0A0N5CL71_THECL</name>
<comment type="pathway">
    <text evidence="2">Protein modification; protein glycosylation.</text>
</comment>
<reference evidence="12 13" key="2">
    <citation type="submission" date="2018-11" db="EMBL/GenBank/DDBJ databases">
        <authorList>
            <consortium name="Pathogen Informatics"/>
        </authorList>
    </citation>
    <scope>NUCLEOTIDE SEQUENCE [LARGE SCALE GENOMIC DNA]</scope>
</reference>
<dbReference type="PANTHER" id="PTHR12646">
    <property type="entry name" value="NOT56 - RELATED"/>
    <property type="match status" value="1"/>
</dbReference>
<keyword evidence="6 11" id="KW-0812">Transmembrane</keyword>
<dbReference type="GO" id="GO:0005789">
    <property type="term" value="C:endoplasmic reticulum membrane"/>
    <property type="evidence" value="ECO:0007669"/>
    <property type="project" value="UniProtKB-SubCell"/>
</dbReference>
<keyword evidence="7" id="KW-0256">Endoplasmic reticulum</keyword>
<evidence type="ECO:0000256" key="9">
    <source>
        <dbReference type="ARBA" id="ARBA00023136"/>
    </source>
</evidence>
<dbReference type="Proteomes" id="UP000276776">
    <property type="component" value="Unassembled WGS sequence"/>
</dbReference>
<dbReference type="GO" id="GO:0052925">
    <property type="term" value="F:dol-P-Man:Man(5)GlcNAc(2)-PP-Dol alpha-1,3-mannosyltransferase activity"/>
    <property type="evidence" value="ECO:0007669"/>
    <property type="project" value="UniProtKB-EC"/>
</dbReference>
<evidence type="ECO:0000256" key="5">
    <source>
        <dbReference type="ARBA" id="ARBA00022679"/>
    </source>
</evidence>
<keyword evidence="5" id="KW-0808">Transferase</keyword>
<feature type="transmembrane region" description="Helical" evidence="11">
    <location>
        <begin position="83"/>
        <end position="105"/>
    </location>
</feature>
<evidence type="ECO:0000313" key="14">
    <source>
        <dbReference type="WBParaSite" id="TCLT_0000085001-mRNA-1"/>
    </source>
</evidence>
<reference evidence="14" key="1">
    <citation type="submission" date="2017-02" db="UniProtKB">
        <authorList>
            <consortium name="WormBaseParasite"/>
        </authorList>
    </citation>
    <scope>IDENTIFICATION</scope>
</reference>
<evidence type="ECO:0000256" key="8">
    <source>
        <dbReference type="ARBA" id="ARBA00022989"/>
    </source>
</evidence>
<evidence type="ECO:0000313" key="12">
    <source>
        <dbReference type="EMBL" id="VDM95995.1"/>
    </source>
</evidence>
<dbReference type="EC" id="2.4.1.258" evidence="3"/>
<accession>A0A0N5CL71</accession>
<dbReference type="STRING" id="103827.A0A0N5CL71"/>
<dbReference type="InterPro" id="IPR007873">
    <property type="entry name" value="Glycosyltransferase_ALG3"/>
</dbReference>
<evidence type="ECO:0000256" key="4">
    <source>
        <dbReference type="ARBA" id="ARBA00022676"/>
    </source>
</evidence>
<gene>
    <name evidence="12" type="ORF">TCLT_LOCUS851</name>
</gene>
<dbReference type="OMA" id="EMFISHY"/>
<keyword evidence="13" id="KW-1185">Reference proteome</keyword>
<feature type="transmembrane region" description="Helical" evidence="11">
    <location>
        <begin position="159"/>
        <end position="179"/>
    </location>
</feature>
<sequence length="187" mass="22703">MYDPFSYFRKSFELNRVFLYKWTVNWRFLSEEMFISHYFHIALFAAHIILLLIAGFTWFRYLFVFREFLQLLRKLNEKFSEMLTALFIANFIGVCVARSLHYQFYSWYFYTLPYLVFSGLHFHHDLNIYGTVSRKKNCGILIGIEMCWNTYPSTVFSSVMLHFFHAAVLCFLISDHYVYRSLKRKKL</sequence>
<evidence type="ECO:0000256" key="1">
    <source>
        <dbReference type="ARBA" id="ARBA00004477"/>
    </source>
</evidence>